<dbReference type="InterPro" id="IPR001647">
    <property type="entry name" value="HTH_TetR"/>
</dbReference>
<dbReference type="Gene3D" id="1.10.357.10">
    <property type="entry name" value="Tetracycline Repressor, domain 2"/>
    <property type="match status" value="1"/>
</dbReference>
<keyword evidence="7" id="KW-1185">Reference proteome</keyword>
<accession>A0ABP5D1F1</accession>
<evidence type="ECO:0000256" key="3">
    <source>
        <dbReference type="ARBA" id="ARBA00023163"/>
    </source>
</evidence>
<name>A0ABP5D1F1_9MICO</name>
<keyword evidence="3" id="KW-0804">Transcription</keyword>
<dbReference type="Pfam" id="PF00440">
    <property type="entry name" value="TetR_N"/>
    <property type="match status" value="1"/>
</dbReference>
<dbReference type="EMBL" id="BAAAOH010000001">
    <property type="protein sequence ID" value="GAA1972298.1"/>
    <property type="molecule type" value="Genomic_DNA"/>
</dbReference>
<dbReference type="PROSITE" id="PS01081">
    <property type="entry name" value="HTH_TETR_1"/>
    <property type="match status" value="1"/>
</dbReference>
<dbReference type="InterPro" id="IPR050109">
    <property type="entry name" value="HTH-type_TetR-like_transc_reg"/>
</dbReference>
<dbReference type="PANTHER" id="PTHR30055">
    <property type="entry name" value="HTH-TYPE TRANSCRIPTIONAL REGULATOR RUTR"/>
    <property type="match status" value="1"/>
</dbReference>
<dbReference type="Gene3D" id="1.10.10.60">
    <property type="entry name" value="Homeodomain-like"/>
    <property type="match status" value="1"/>
</dbReference>
<organism evidence="6 7">
    <name type="scientific">Microbacterium pumilum</name>
    <dbReference type="NCBI Taxonomy" id="344165"/>
    <lineage>
        <taxon>Bacteria</taxon>
        <taxon>Bacillati</taxon>
        <taxon>Actinomycetota</taxon>
        <taxon>Actinomycetes</taxon>
        <taxon>Micrococcales</taxon>
        <taxon>Microbacteriaceae</taxon>
        <taxon>Microbacterium</taxon>
    </lineage>
</organism>
<dbReference type="SUPFAM" id="SSF46689">
    <property type="entry name" value="Homeodomain-like"/>
    <property type="match status" value="1"/>
</dbReference>
<evidence type="ECO:0000256" key="4">
    <source>
        <dbReference type="PROSITE-ProRule" id="PRU00335"/>
    </source>
</evidence>
<dbReference type="InterPro" id="IPR023772">
    <property type="entry name" value="DNA-bd_HTH_TetR-type_CS"/>
</dbReference>
<evidence type="ECO:0000313" key="6">
    <source>
        <dbReference type="EMBL" id="GAA1972298.1"/>
    </source>
</evidence>
<evidence type="ECO:0000256" key="2">
    <source>
        <dbReference type="ARBA" id="ARBA00023125"/>
    </source>
</evidence>
<dbReference type="PRINTS" id="PR00455">
    <property type="entry name" value="HTHTETR"/>
</dbReference>
<keyword evidence="2 4" id="KW-0238">DNA-binding</keyword>
<dbReference type="Pfam" id="PF17754">
    <property type="entry name" value="TetR_C_14"/>
    <property type="match status" value="1"/>
</dbReference>
<dbReference type="Proteomes" id="UP001500326">
    <property type="component" value="Unassembled WGS sequence"/>
</dbReference>
<feature type="DNA-binding region" description="H-T-H motif" evidence="4">
    <location>
        <begin position="34"/>
        <end position="53"/>
    </location>
</feature>
<dbReference type="InterPro" id="IPR009057">
    <property type="entry name" value="Homeodomain-like_sf"/>
</dbReference>
<keyword evidence="1" id="KW-0805">Transcription regulation</keyword>
<evidence type="ECO:0000259" key="5">
    <source>
        <dbReference type="PROSITE" id="PS50977"/>
    </source>
</evidence>
<proteinExistence type="predicted"/>
<protein>
    <submittedName>
        <fullName evidence="6">Mycofactocin system transcriptional regulator</fullName>
    </submittedName>
</protein>
<gene>
    <name evidence="6" type="primary">mftR</name>
    <name evidence="6" type="ORF">GCM10009777_00310</name>
</gene>
<feature type="domain" description="HTH tetR-type" evidence="5">
    <location>
        <begin position="11"/>
        <end position="71"/>
    </location>
</feature>
<evidence type="ECO:0000256" key="1">
    <source>
        <dbReference type="ARBA" id="ARBA00023015"/>
    </source>
</evidence>
<dbReference type="RefSeq" id="WP_344057352.1">
    <property type="nucleotide sequence ID" value="NZ_BAAAOH010000001.1"/>
</dbReference>
<reference evidence="7" key="1">
    <citation type="journal article" date="2019" name="Int. J. Syst. Evol. Microbiol.">
        <title>The Global Catalogue of Microorganisms (GCM) 10K type strain sequencing project: providing services to taxonomists for standard genome sequencing and annotation.</title>
        <authorList>
            <consortium name="The Broad Institute Genomics Platform"/>
            <consortium name="The Broad Institute Genome Sequencing Center for Infectious Disease"/>
            <person name="Wu L."/>
            <person name="Ma J."/>
        </authorList>
    </citation>
    <scope>NUCLEOTIDE SEQUENCE [LARGE SCALE GENOMIC DNA]</scope>
    <source>
        <strain evidence="7">JCM 14902</strain>
    </source>
</reference>
<dbReference type="PROSITE" id="PS50977">
    <property type="entry name" value="HTH_TETR_2"/>
    <property type="match status" value="1"/>
</dbReference>
<evidence type="ECO:0000313" key="7">
    <source>
        <dbReference type="Proteomes" id="UP001500326"/>
    </source>
</evidence>
<dbReference type="InterPro" id="IPR041347">
    <property type="entry name" value="MftR_C"/>
</dbReference>
<sequence>MGDKLVGRPRQTTHDEIREVALELFAANGYGPTSLAEVAAAAGISRTTLFSYFPAKRDLLWDDHDEAVTRARVTLEEAPSGHIVDLLVQGMLAVASYGVAEHDRFSRRWRLVHEDDELRAFASLRTEQLFELFIERALARAPHADADLVDSVTRALMAVASHATQLWSEQHDPHSGLDAFTAERLSPLADALRPLLP</sequence>
<comment type="caution">
    <text evidence="6">The sequence shown here is derived from an EMBL/GenBank/DDBJ whole genome shotgun (WGS) entry which is preliminary data.</text>
</comment>
<dbReference type="PANTHER" id="PTHR30055:SF234">
    <property type="entry name" value="HTH-TYPE TRANSCRIPTIONAL REGULATOR BETI"/>
    <property type="match status" value="1"/>
</dbReference>